<evidence type="ECO:0000313" key="5">
    <source>
        <dbReference type="EMBL" id="GAI97028.1"/>
    </source>
</evidence>
<dbReference type="PANTHER" id="PTHR30408">
    <property type="entry name" value="TYPE-1 RESTRICTION ENZYME ECOKI SPECIFICITY PROTEIN"/>
    <property type="match status" value="1"/>
</dbReference>
<gene>
    <name evidence="5" type="ORF">S12H4_27386</name>
</gene>
<keyword evidence="2" id="KW-0680">Restriction system</keyword>
<evidence type="ECO:0000259" key="4">
    <source>
        <dbReference type="Pfam" id="PF01420"/>
    </source>
</evidence>
<dbReference type="GO" id="GO:0009307">
    <property type="term" value="P:DNA restriction-modification system"/>
    <property type="evidence" value="ECO:0007669"/>
    <property type="project" value="UniProtKB-KW"/>
</dbReference>
<dbReference type="Pfam" id="PF01420">
    <property type="entry name" value="Methylase_S"/>
    <property type="match status" value="1"/>
</dbReference>
<evidence type="ECO:0000256" key="3">
    <source>
        <dbReference type="ARBA" id="ARBA00023125"/>
    </source>
</evidence>
<dbReference type="GO" id="GO:0003677">
    <property type="term" value="F:DNA binding"/>
    <property type="evidence" value="ECO:0007669"/>
    <property type="project" value="UniProtKB-KW"/>
</dbReference>
<proteinExistence type="inferred from homology"/>
<dbReference type="InterPro" id="IPR044946">
    <property type="entry name" value="Restrct_endonuc_typeI_TRD_sf"/>
</dbReference>
<dbReference type="InterPro" id="IPR052021">
    <property type="entry name" value="Type-I_RS_S_subunit"/>
</dbReference>
<dbReference type="InterPro" id="IPR000055">
    <property type="entry name" value="Restrct_endonuc_typeI_TRD"/>
</dbReference>
<evidence type="ECO:0000256" key="1">
    <source>
        <dbReference type="ARBA" id="ARBA00010923"/>
    </source>
</evidence>
<feature type="domain" description="Type I restriction modification DNA specificity" evidence="4">
    <location>
        <begin position="1"/>
        <end position="175"/>
    </location>
</feature>
<name>X1SVR5_9ZZZZ</name>
<comment type="caution">
    <text evidence="5">The sequence shown here is derived from an EMBL/GenBank/DDBJ whole genome shotgun (WGS) entry which is preliminary data.</text>
</comment>
<feature type="non-terminal residue" evidence="5">
    <location>
        <position position="1"/>
    </location>
</feature>
<reference evidence="5" key="1">
    <citation type="journal article" date="2014" name="Front. Microbiol.">
        <title>High frequency of phylogenetically diverse reductive dehalogenase-homologous genes in deep subseafloor sedimentary metagenomes.</title>
        <authorList>
            <person name="Kawai M."/>
            <person name="Futagami T."/>
            <person name="Toyoda A."/>
            <person name="Takaki Y."/>
            <person name="Nishi S."/>
            <person name="Hori S."/>
            <person name="Arai W."/>
            <person name="Tsubouchi T."/>
            <person name="Morono Y."/>
            <person name="Uchiyama I."/>
            <person name="Ito T."/>
            <person name="Fujiyama A."/>
            <person name="Inagaki F."/>
            <person name="Takami H."/>
        </authorList>
    </citation>
    <scope>NUCLEOTIDE SEQUENCE</scope>
    <source>
        <strain evidence="5">Expedition CK06-06</strain>
    </source>
</reference>
<dbReference type="Gene3D" id="3.90.220.20">
    <property type="entry name" value="DNA methylase specificity domains"/>
    <property type="match status" value="1"/>
</dbReference>
<dbReference type="EMBL" id="BARW01015630">
    <property type="protein sequence ID" value="GAI97028.1"/>
    <property type="molecule type" value="Genomic_DNA"/>
</dbReference>
<dbReference type="AlphaFoldDB" id="X1SVR5"/>
<sequence>PDGWEVVPIGKLVEVVGGGTPSTKNSDYWKGGEYAFCTPKDMSKLTAPVLLNTERHITQAGVDKISSGQLPVGTVLLSSRAPIGYLVLAKTPVSINQGIIAMITGDIPNSYVLLWTEVNMDVIKARAGGSTFAEISKRNFRPIPALRPDDDTLRAFGEIVQTLFEMITSNEQESQVLADLRDTLLPRLISGKVRVCL</sequence>
<dbReference type="PANTHER" id="PTHR30408:SF12">
    <property type="entry name" value="TYPE I RESTRICTION ENZYME MJAVIII SPECIFICITY SUBUNIT"/>
    <property type="match status" value="1"/>
</dbReference>
<keyword evidence="3" id="KW-0238">DNA-binding</keyword>
<evidence type="ECO:0000256" key="2">
    <source>
        <dbReference type="ARBA" id="ARBA00022747"/>
    </source>
</evidence>
<organism evidence="5">
    <name type="scientific">marine sediment metagenome</name>
    <dbReference type="NCBI Taxonomy" id="412755"/>
    <lineage>
        <taxon>unclassified sequences</taxon>
        <taxon>metagenomes</taxon>
        <taxon>ecological metagenomes</taxon>
    </lineage>
</organism>
<comment type="similarity">
    <text evidence="1">Belongs to the type-I restriction system S methylase family.</text>
</comment>
<accession>X1SVR5</accession>
<dbReference type="SUPFAM" id="SSF116734">
    <property type="entry name" value="DNA methylase specificity domain"/>
    <property type="match status" value="1"/>
</dbReference>
<protein>
    <recommendedName>
        <fullName evidence="4">Type I restriction modification DNA specificity domain-containing protein</fullName>
    </recommendedName>
</protein>